<dbReference type="PANTHER" id="PTHR43194">
    <property type="entry name" value="HYDROLASE ALPHA/BETA FOLD FAMILY"/>
    <property type="match status" value="1"/>
</dbReference>
<evidence type="ECO:0000313" key="3">
    <source>
        <dbReference type="Proteomes" id="UP001596523"/>
    </source>
</evidence>
<dbReference type="Pfam" id="PF00561">
    <property type="entry name" value="Abhydrolase_1"/>
    <property type="match status" value="1"/>
</dbReference>
<dbReference type="RefSeq" id="WP_381831379.1">
    <property type="nucleotide sequence ID" value="NZ_JBHTCF010000006.1"/>
</dbReference>
<evidence type="ECO:0000313" key="2">
    <source>
        <dbReference type="EMBL" id="MFC7306033.1"/>
    </source>
</evidence>
<dbReference type="InterPro" id="IPR000073">
    <property type="entry name" value="AB_hydrolase_1"/>
</dbReference>
<dbReference type="InterPro" id="IPR029058">
    <property type="entry name" value="AB_hydrolase_fold"/>
</dbReference>
<comment type="caution">
    <text evidence="2">The sequence shown here is derived from an EMBL/GenBank/DDBJ whole genome shotgun (WGS) entry which is preliminary data.</text>
</comment>
<feature type="domain" description="AB hydrolase-1" evidence="1">
    <location>
        <begin position="15"/>
        <end position="244"/>
    </location>
</feature>
<organism evidence="2 3">
    <name type="scientific">Streptomyces monticola</name>
    <dbReference type="NCBI Taxonomy" id="2666263"/>
    <lineage>
        <taxon>Bacteria</taxon>
        <taxon>Bacillati</taxon>
        <taxon>Actinomycetota</taxon>
        <taxon>Actinomycetes</taxon>
        <taxon>Kitasatosporales</taxon>
        <taxon>Streptomycetaceae</taxon>
        <taxon>Streptomyces</taxon>
    </lineage>
</organism>
<reference evidence="3" key="1">
    <citation type="journal article" date="2019" name="Int. J. Syst. Evol. Microbiol.">
        <title>The Global Catalogue of Microorganisms (GCM) 10K type strain sequencing project: providing services to taxonomists for standard genome sequencing and annotation.</title>
        <authorList>
            <consortium name="The Broad Institute Genomics Platform"/>
            <consortium name="The Broad Institute Genome Sequencing Center for Infectious Disease"/>
            <person name="Wu L."/>
            <person name="Ma J."/>
        </authorList>
    </citation>
    <scope>NUCLEOTIDE SEQUENCE [LARGE SCALE GENOMIC DNA]</scope>
    <source>
        <strain evidence="3">SYNS20</strain>
    </source>
</reference>
<keyword evidence="2" id="KW-0378">Hydrolase</keyword>
<protein>
    <submittedName>
        <fullName evidence="2">Alpha/beta fold hydrolase</fullName>
    </submittedName>
</protein>
<evidence type="ECO:0000259" key="1">
    <source>
        <dbReference type="Pfam" id="PF00561"/>
    </source>
</evidence>
<dbReference type="Gene3D" id="3.40.50.1820">
    <property type="entry name" value="alpha/beta hydrolase"/>
    <property type="match status" value="1"/>
</dbReference>
<name>A0ABW2JKM6_9ACTN</name>
<keyword evidence="3" id="KW-1185">Reference proteome</keyword>
<proteinExistence type="predicted"/>
<dbReference type="SUPFAM" id="SSF53474">
    <property type="entry name" value="alpha/beta-Hydrolases"/>
    <property type="match status" value="1"/>
</dbReference>
<dbReference type="InterPro" id="IPR050228">
    <property type="entry name" value="Carboxylesterase_BioH"/>
</dbReference>
<dbReference type="EMBL" id="JBHTCF010000006">
    <property type="protein sequence ID" value="MFC7306033.1"/>
    <property type="molecule type" value="Genomic_DNA"/>
</dbReference>
<dbReference type="Proteomes" id="UP001596523">
    <property type="component" value="Unassembled WGS sequence"/>
</dbReference>
<sequence length="260" mass="26728">MPTSAHTVRGSGPGLLLAHGAGGGVAANYGPILDGLAADHRVVGVDYPGAGSTPRAEEPLSLDELADQLVAAADEEGLETFAVVGYSLGGAVAVRTAARYPERVTALVLTAAFARADAQLRLSAEVWRDLHASGQSGTLAKFLVSRALGPTALAALSPQDLAAAVRATEETLPAGSGDHADLVTRVDVRDDLAGIAARGTPALVISTTGDLLVPPALHRELADLLRGARFAELDSGHLPFAERPEEWLARITAFLKEAGV</sequence>
<dbReference type="GO" id="GO:0016787">
    <property type="term" value="F:hydrolase activity"/>
    <property type="evidence" value="ECO:0007669"/>
    <property type="project" value="UniProtKB-KW"/>
</dbReference>
<dbReference type="PANTHER" id="PTHR43194:SF5">
    <property type="entry name" value="PIMELOYL-[ACYL-CARRIER PROTEIN] METHYL ESTER ESTERASE"/>
    <property type="match status" value="1"/>
</dbReference>
<accession>A0ABW2JKM6</accession>
<dbReference type="PRINTS" id="PR00111">
    <property type="entry name" value="ABHYDROLASE"/>
</dbReference>
<gene>
    <name evidence="2" type="ORF">ACFQVC_17625</name>
</gene>